<feature type="transmembrane region" description="Helical" evidence="1">
    <location>
        <begin position="12"/>
        <end position="28"/>
    </location>
</feature>
<dbReference type="STRING" id="1702214.AL399_01880"/>
<reference evidence="2" key="1">
    <citation type="submission" date="2015-08" db="EMBL/GenBank/DDBJ databases">
        <title>Candidatus Bacteriodes Periocalifornicus.</title>
        <authorList>
            <person name="McLean J.S."/>
            <person name="Kelley S."/>
        </authorList>
    </citation>
    <scope>NUCLEOTIDE SEQUENCE [LARGE SCALE GENOMIC DNA]</scope>
    <source>
        <strain evidence="2">12B</strain>
    </source>
</reference>
<evidence type="ECO:0000256" key="1">
    <source>
        <dbReference type="SAM" id="Phobius"/>
    </source>
</evidence>
<keyword evidence="1" id="KW-0812">Transmembrane</keyword>
<dbReference type="Proteomes" id="UP000054172">
    <property type="component" value="Unassembled WGS sequence"/>
</dbReference>
<feature type="transmembrane region" description="Helical" evidence="1">
    <location>
        <begin position="531"/>
        <end position="549"/>
    </location>
</feature>
<feature type="transmembrane region" description="Helical" evidence="1">
    <location>
        <begin position="117"/>
        <end position="137"/>
    </location>
</feature>
<feature type="transmembrane region" description="Helical" evidence="1">
    <location>
        <begin position="78"/>
        <end position="97"/>
    </location>
</feature>
<protein>
    <recommendedName>
        <fullName evidence="4">Glycosyltransferase</fullName>
    </recommendedName>
</protein>
<feature type="transmembrane region" description="Helical" evidence="1">
    <location>
        <begin position="593"/>
        <end position="610"/>
    </location>
</feature>
<dbReference type="InterPro" id="IPR052724">
    <property type="entry name" value="GT117_domain-containing"/>
</dbReference>
<feature type="transmembrane region" description="Helical" evidence="1">
    <location>
        <begin position="561"/>
        <end position="581"/>
    </location>
</feature>
<dbReference type="PATRIC" id="fig|1702214.3.peg.2160"/>
<organism evidence="2 3">
    <name type="scientific">Candidatus [Bacteroides] periocalifornicus</name>
    <dbReference type="NCBI Taxonomy" id="1702214"/>
    <lineage>
        <taxon>Bacteria</taxon>
        <taxon>Pseudomonadati</taxon>
        <taxon>Bacteroidota</taxon>
    </lineage>
</organism>
<dbReference type="PANTHER" id="PTHR16214:SF3">
    <property type="entry name" value="TRANSMEMBRANE PROTEIN 260"/>
    <property type="match status" value="1"/>
</dbReference>
<dbReference type="AlphaFoldDB" id="A0A0Q4B6E7"/>
<comment type="caution">
    <text evidence="2">The sequence shown here is derived from an EMBL/GenBank/DDBJ whole genome shotgun (WGS) entry which is preliminary data.</text>
</comment>
<feature type="transmembrane region" description="Helical" evidence="1">
    <location>
        <begin position="508"/>
        <end position="524"/>
    </location>
</feature>
<feature type="transmembrane region" description="Helical" evidence="1">
    <location>
        <begin position="293"/>
        <end position="313"/>
    </location>
</feature>
<name>A0A0Q4B6E7_9BACT</name>
<keyword evidence="1" id="KW-0472">Membrane</keyword>
<feature type="transmembrane region" description="Helical" evidence="1">
    <location>
        <begin position="149"/>
        <end position="167"/>
    </location>
</feature>
<feature type="transmembrane region" description="Helical" evidence="1">
    <location>
        <begin position="179"/>
        <end position="210"/>
    </location>
</feature>
<dbReference type="EMBL" id="LIIK01000005">
    <property type="protein sequence ID" value="KQM09442.1"/>
    <property type="molecule type" value="Genomic_DNA"/>
</dbReference>
<dbReference type="InterPro" id="IPR021280">
    <property type="entry name" value="TMEM260-like"/>
</dbReference>
<keyword evidence="3" id="KW-1185">Reference proteome</keyword>
<feature type="transmembrane region" description="Helical" evidence="1">
    <location>
        <begin position="217"/>
        <end position="239"/>
    </location>
</feature>
<dbReference type="PANTHER" id="PTHR16214">
    <property type="entry name" value="TRANSMEMBRANE PROTEIN 260"/>
    <property type="match status" value="1"/>
</dbReference>
<keyword evidence="1" id="KW-1133">Transmembrane helix</keyword>
<evidence type="ECO:0000313" key="2">
    <source>
        <dbReference type="EMBL" id="KQM09442.1"/>
    </source>
</evidence>
<gene>
    <name evidence="2" type="ORF">AL399_01880</name>
</gene>
<evidence type="ECO:0000313" key="3">
    <source>
        <dbReference type="Proteomes" id="UP000054172"/>
    </source>
</evidence>
<dbReference type="Pfam" id="PF11028">
    <property type="entry name" value="TMEM260-like"/>
    <property type="match status" value="1"/>
</dbReference>
<proteinExistence type="predicted"/>
<accession>A0A0Q4B6E7</accession>
<feature type="transmembrane region" description="Helical" evidence="1">
    <location>
        <begin position="259"/>
        <end position="281"/>
    </location>
</feature>
<feature type="transmembrane region" description="Helical" evidence="1">
    <location>
        <begin position="48"/>
        <end position="66"/>
    </location>
</feature>
<sequence length="1013" mass="115106">MSPKSYRRLDLVAGWILFIIASAVYLLTMEPTASFWDCGEFIACADKLIVGHPPGAPFFMLIMRMFTMLAPTPELVGVFANSMSALASGATIMFLYWSIAYFARRMVVTNPEEQPSLWQTILIMSASAIGALCYTFTDTFWFSAVEGEVYALSSLFTALVFWAILKWEHEAGQPRARRWIVLIALLMGLSIGVHLLNLLAIPAIVLVYYFKLYKFSWWGLVKALAIGAVLLLTTLYGVIQGLVMLAAQFELLFVNGFHLPYLTGAAFFFAALVVGLIIGIWKTRQRGATMANLLLTCAAMLLLGYSSYAVILIRSLANPTLDQNGVDNMFSLRSYLNREQYGDRPLLSGPYYNAPVVDYKDGAPTYAPRDGKYKVVNSKTDIIYDSRFTTIFPRMWSRDNIHVQGYKSWVNIKGRPIAVTGRDGKQETINVPTFGENLAFFFSYQVGFMYWRYFMWNFSGRQNDYQGYGHDALRGNWISGIPFIDDTRLGPQDQLPEPYRSNRARNRYYMLPLLLGIAGLVSHFRRRTQDAGVVLTLFFLTGVAIVMYLNQKPFEPRERDYTFAASFYAFAIWVGLGMIPFSRFLARFLRERIGVAVASIVALLGVPVLMGSQNWDDHDRSHRYISVDFGKNMLNSSEKDGILFTYADNDTFPLWYAQEAEGFRRDVRICNLTYLGGDWYVDVMNRKAYEADPLPFNLKREDYLEGKNDIVLVQNVLGRPYDLKQALNFVLSNDPRTKVTSPYVGGSELSYFPTNTLTVPVPASVRGTLVPQQFDSAVLDTLTLKPAGNLLYKNGFAMYCLLANNNWQRPLYYSPLLPKDMYWGLDRYFVSDAVVSEVLPVDRARTQVMTDTARANRLLMKDYSFRSFADRRVYVDETCKRMSEYYLRAFASAIEATLAFGEKARAEQLIDRCFEVLPPSQIDWSYNWLPIVEGYYRCGAKEKGAAKVQEYALQCIDVLTYAYKLPVRLQGTIRNDQQMALGVLQELEKMATLYDDAATLKLLDQLLGEKDAK</sequence>
<evidence type="ECO:0008006" key="4">
    <source>
        <dbReference type="Google" id="ProtNLM"/>
    </source>
</evidence>